<dbReference type="Proteomes" id="UP000470213">
    <property type="component" value="Unassembled WGS sequence"/>
</dbReference>
<evidence type="ECO:0000313" key="4">
    <source>
        <dbReference type="EMBL" id="NDV91087.1"/>
    </source>
</evidence>
<reference evidence="4 5" key="1">
    <citation type="submission" date="2020-01" db="EMBL/GenBank/DDBJ databases">
        <authorList>
            <person name="Chen J."/>
            <person name="Zhu S."/>
            <person name="Yang J."/>
        </authorList>
    </citation>
    <scope>NUCLEOTIDE SEQUENCE [LARGE SCALE GENOMIC DNA]</scope>
    <source>
        <strain evidence="4 5">345S023</strain>
    </source>
</reference>
<proteinExistence type="predicted"/>
<dbReference type="AlphaFoldDB" id="A0A7X5LKK1"/>
<dbReference type="InterPro" id="IPR021860">
    <property type="entry name" value="Peptidase_S12_Pab87-rel_C"/>
</dbReference>
<dbReference type="PANTHER" id="PTHR46825">
    <property type="entry name" value="D-ALANYL-D-ALANINE-CARBOXYPEPTIDASE/ENDOPEPTIDASE AMPH"/>
    <property type="match status" value="1"/>
</dbReference>
<keyword evidence="4" id="KW-0378">Hydrolase</keyword>
<dbReference type="InterPro" id="IPR050491">
    <property type="entry name" value="AmpC-like"/>
</dbReference>
<dbReference type="RefSeq" id="WP_163084676.1">
    <property type="nucleotide sequence ID" value="NZ_JAAAWN010000008.1"/>
</dbReference>
<evidence type="ECO:0000259" key="2">
    <source>
        <dbReference type="Pfam" id="PF00144"/>
    </source>
</evidence>
<sequence length="525" mass="58494">MLRSLLPPKFTVKFVVIFISCCVVNGIASADNVDDFLLAKMREHDIPGLQLAVIQHNKVVKSASYGIANIQDGVKVDKDTVFNIASMTKAFTCVAVMQLVEQGKVDLHASISTYIEGLPTSWKKITVNQILTHSSGLPDVMNEGFYLIDSAGEEPSWQAVKQREVLFEPGEAFHYNQTNYLLAGQIIQRVSGNSYSTLIEGFQLKKVGMIRTQAAGFAHFENVNQHQAIDYRYNQQGSLTNVLTYFPAMIRAGAGMSSTANELAAWSIALKKGLFFENKTSLQTLWQEAALNSDLWTKENPNMHPYALGWYRVNRPLNKKMVTAGGGQSALVIYPEDALSIVILTNLAGTKPENLMDEIAQFYLEDFGLSKKMKLLKHQLELQGYENPLEVAKALSIKQNMHFESGELHHFAELLVKHDRSKQAHAIFSLNNQLFSNVILNEETLNEYVGVYELADFSIHVSRKSHALFITATGEATVPIFAVTDSQFVLKQVNASITFEKDDRGKVKGLTLNLNNQDLPGKKVN</sequence>
<gene>
    <name evidence="4" type="ORF">GTH32_07795</name>
</gene>
<dbReference type="InterPro" id="IPR012338">
    <property type="entry name" value="Beta-lactam/transpept-like"/>
</dbReference>
<dbReference type="EMBL" id="JAAAWN010000008">
    <property type="protein sequence ID" value="NDV91087.1"/>
    <property type="molecule type" value="Genomic_DNA"/>
</dbReference>
<keyword evidence="1" id="KW-0732">Signal</keyword>
<evidence type="ECO:0000259" key="3">
    <source>
        <dbReference type="Pfam" id="PF11954"/>
    </source>
</evidence>
<name>A0A7X5LKK1_9ALTE</name>
<evidence type="ECO:0000313" key="5">
    <source>
        <dbReference type="Proteomes" id="UP000470213"/>
    </source>
</evidence>
<feature type="domain" description="Beta-lactamase-related" evidence="2">
    <location>
        <begin position="34"/>
        <end position="357"/>
    </location>
</feature>
<comment type="caution">
    <text evidence="4">The sequence shown here is derived from an EMBL/GenBank/DDBJ whole genome shotgun (WGS) entry which is preliminary data.</text>
</comment>
<dbReference type="Gene3D" id="3.40.710.10">
    <property type="entry name" value="DD-peptidase/beta-lactamase superfamily"/>
    <property type="match status" value="1"/>
</dbReference>
<keyword evidence="5" id="KW-1185">Reference proteome</keyword>
<dbReference type="SUPFAM" id="SSF56601">
    <property type="entry name" value="beta-lactamase/transpeptidase-like"/>
    <property type="match status" value="1"/>
</dbReference>
<feature type="domain" description="Peptidase S12 Pab87-related C-terminal" evidence="3">
    <location>
        <begin position="440"/>
        <end position="517"/>
    </location>
</feature>
<dbReference type="GO" id="GO:0016787">
    <property type="term" value="F:hydrolase activity"/>
    <property type="evidence" value="ECO:0007669"/>
    <property type="project" value="UniProtKB-KW"/>
</dbReference>
<feature type="signal peptide" evidence="1">
    <location>
        <begin position="1"/>
        <end position="30"/>
    </location>
</feature>
<feature type="chain" id="PRO_5031424908" evidence="1">
    <location>
        <begin position="31"/>
        <end position="525"/>
    </location>
</feature>
<dbReference type="Pfam" id="PF11954">
    <property type="entry name" value="DUF3471"/>
    <property type="match status" value="1"/>
</dbReference>
<dbReference type="InterPro" id="IPR001466">
    <property type="entry name" value="Beta-lactam-related"/>
</dbReference>
<dbReference type="Pfam" id="PF00144">
    <property type="entry name" value="Beta-lactamase"/>
    <property type="match status" value="1"/>
</dbReference>
<dbReference type="PANTHER" id="PTHR46825:SF9">
    <property type="entry name" value="BETA-LACTAMASE-RELATED DOMAIN-CONTAINING PROTEIN"/>
    <property type="match status" value="1"/>
</dbReference>
<organism evidence="4 5">
    <name type="scientific">Alteromonas profundi</name>
    <dbReference type="NCBI Taxonomy" id="2696062"/>
    <lineage>
        <taxon>Bacteria</taxon>
        <taxon>Pseudomonadati</taxon>
        <taxon>Pseudomonadota</taxon>
        <taxon>Gammaproteobacteria</taxon>
        <taxon>Alteromonadales</taxon>
        <taxon>Alteromonadaceae</taxon>
        <taxon>Alteromonas/Salinimonas group</taxon>
        <taxon>Alteromonas</taxon>
    </lineage>
</organism>
<protein>
    <submittedName>
        <fullName evidence="4">Serine hydrolase</fullName>
    </submittedName>
</protein>
<evidence type="ECO:0000256" key="1">
    <source>
        <dbReference type="SAM" id="SignalP"/>
    </source>
</evidence>
<accession>A0A7X5LKK1</accession>